<evidence type="ECO:0000256" key="4">
    <source>
        <dbReference type="PIRNR" id="PIRNR000446"/>
    </source>
</evidence>
<organism evidence="7 8">
    <name type="scientific">Streptomyces marokkonensis</name>
    <dbReference type="NCBI Taxonomy" id="324855"/>
    <lineage>
        <taxon>Bacteria</taxon>
        <taxon>Bacillati</taxon>
        <taxon>Actinomycetota</taxon>
        <taxon>Actinomycetes</taxon>
        <taxon>Kitasatosporales</taxon>
        <taxon>Streptomycetaceae</taxon>
        <taxon>Streptomyces</taxon>
    </lineage>
</organism>
<dbReference type="SMART" id="SM00827">
    <property type="entry name" value="PKS_AT"/>
    <property type="match status" value="1"/>
</dbReference>
<dbReference type="InterPro" id="IPR016036">
    <property type="entry name" value="Malonyl_transacylase_ACP-bd"/>
</dbReference>
<feature type="compositionally biased region" description="Basic and acidic residues" evidence="5">
    <location>
        <begin position="310"/>
        <end position="320"/>
    </location>
</feature>
<dbReference type="PANTHER" id="PTHR42681:SF1">
    <property type="entry name" value="MALONYL-COA-ACYL CARRIER PROTEIN TRANSACYLASE, MITOCHONDRIAL"/>
    <property type="match status" value="1"/>
</dbReference>
<dbReference type="InterPro" id="IPR016035">
    <property type="entry name" value="Acyl_Trfase/lysoPLipase"/>
</dbReference>
<dbReference type="InterPro" id="IPR001227">
    <property type="entry name" value="Ac_transferase_dom_sf"/>
</dbReference>
<dbReference type="Gene3D" id="3.30.70.250">
    <property type="entry name" value="Malonyl-CoA ACP transacylase, ACP-binding"/>
    <property type="match status" value="1"/>
</dbReference>
<dbReference type="Gene3D" id="3.40.366.10">
    <property type="entry name" value="Malonyl-Coenzyme A Acyl Carrier Protein, domain 2"/>
    <property type="match status" value="1"/>
</dbReference>
<accession>A0ABP7NRE5</accession>
<dbReference type="Proteomes" id="UP001500034">
    <property type="component" value="Unassembled WGS sequence"/>
</dbReference>
<name>A0ABP7NRE5_9ACTN</name>
<gene>
    <name evidence="7" type="primary">fabD</name>
    <name evidence="7" type="ORF">GCM10022384_02680</name>
</gene>
<comment type="similarity">
    <text evidence="4">Belongs to the fabD family.</text>
</comment>
<sequence>MTTVHMFAGQGSQRRGMGEDLFDLYPDLTAEADAVLGYSIRDLCLTGGRDGQLNDTRYTQPAVYVVNALAHRALTDRGEHPDAVLGHSLGEYNALVAAGMLGFTDGLRLVAARAAAMAAVTGGGMSVVVGLRESTLRFLLHRSGFASVHLANLNAPDQMVLAGPREDLELMELILTDAGAKLARRLPVSGPFHSPHMSPAACELGPLLRDTPFRPPRCPVIANRTARPHRPAELAAALTEQIDHPVRWTESVEYLIGLDEDRPPRFTEVGGGTVLTGMVDRIVKERDRRAGQSAGTSPAPGPGPGPHGPGRRELIAQEAR</sequence>
<feature type="region of interest" description="Disordered" evidence="5">
    <location>
        <begin position="284"/>
        <end position="320"/>
    </location>
</feature>
<dbReference type="SUPFAM" id="SSF55048">
    <property type="entry name" value="Probable ACP-binding domain of malonyl-CoA ACP transacylase"/>
    <property type="match status" value="1"/>
</dbReference>
<dbReference type="InterPro" id="IPR024925">
    <property type="entry name" value="Malonyl_CoA-ACP_transAc"/>
</dbReference>
<evidence type="ECO:0000313" key="7">
    <source>
        <dbReference type="EMBL" id="GAA3952602.1"/>
    </source>
</evidence>
<dbReference type="EMBL" id="BAABCQ010000003">
    <property type="protein sequence ID" value="GAA3952602.1"/>
    <property type="molecule type" value="Genomic_DNA"/>
</dbReference>
<evidence type="ECO:0000256" key="1">
    <source>
        <dbReference type="ARBA" id="ARBA00022679"/>
    </source>
</evidence>
<dbReference type="RefSeq" id="WP_345588333.1">
    <property type="nucleotide sequence ID" value="NZ_BAABCQ010000003.1"/>
</dbReference>
<keyword evidence="2 4" id="KW-0012">Acyltransferase</keyword>
<comment type="caution">
    <text evidence="7">The sequence shown here is derived from an EMBL/GenBank/DDBJ whole genome shotgun (WGS) entry which is preliminary data.</text>
</comment>
<feature type="domain" description="Malonyl-CoA:ACP transacylase (MAT)" evidence="6">
    <location>
        <begin position="6"/>
        <end position="314"/>
    </location>
</feature>
<dbReference type="PANTHER" id="PTHR42681">
    <property type="entry name" value="MALONYL-COA-ACYL CARRIER PROTEIN TRANSACYLASE, MITOCHONDRIAL"/>
    <property type="match status" value="1"/>
</dbReference>
<evidence type="ECO:0000256" key="2">
    <source>
        <dbReference type="ARBA" id="ARBA00023315"/>
    </source>
</evidence>
<dbReference type="NCBIfam" id="TIGR00128">
    <property type="entry name" value="fabD"/>
    <property type="match status" value="1"/>
</dbReference>
<keyword evidence="8" id="KW-1185">Reference proteome</keyword>
<dbReference type="SUPFAM" id="SSF52151">
    <property type="entry name" value="FabD/lysophospholipase-like"/>
    <property type="match status" value="1"/>
</dbReference>
<evidence type="ECO:0000256" key="5">
    <source>
        <dbReference type="SAM" id="MobiDB-lite"/>
    </source>
</evidence>
<evidence type="ECO:0000256" key="3">
    <source>
        <dbReference type="ARBA" id="ARBA00048462"/>
    </source>
</evidence>
<comment type="catalytic activity">
    <reaction evidence="3 4">
        <text>holo-[ACP] + malonyl-CoA = malonyl-[ACP] + CoA</text>
        <dbReference type="Rhea" id="RHEA:41792"/>
        <dbReference type="Rhea" id="RHEA-COMP:9623"/>
        <dbReference type="Rhea" id="RHEA-COMP:9685"/>
        <dbReference type="ChEBI" id="CHEBI:57287"/>
        <dbReference type="ChEBI" id="CHEBI:57384"/>
        <dbReference type="ChEBI" id="CHEBI:64479"/>
        <dbReference type="ChEBI" id="CHEBI:78449"/>
        <dbReference type="EC" id="2.3.1.39"/>
    </reaction>
</comment>
<dbReference type="InterPro" id="IPR050858">
    <property type="entry name" value="Mal-CoA-ACP_Trans/PKS_FabD"/>
</dbReference>
<dbReference type="InterPro" id="IPR004410">
    <property type="entry name" value="Malonyl_CoA-ACP_transAc_FabD"/>
</dbReference>
<dbReference type="EC" id="2.3.1.39" evidence="4"/>
<dbReference type="PIRSF" id="PIRSF000446">
    <property type="entry name" value="Mct"/>
    <property type="match status" value="1"/>
</dbReference>
<evidence type="ECO:0000259" key="6">
    <source>
        <dbReference type="SMART" id="SM00827"/>
    </source>
</evidence>
<keyword evidence="1 4" id="KW-0808">Transferase</keyword>
<protein>
    <recommendedName>
        <fullName evidence="4">Malonyl CoA-acyl carrier protein transacylase</fullName>
        <ecNumber evidence="4">2.3.1.39</ecNumber>
    </recommendedName>
</protein>
<dbReference type="InterPro" id="IPR014043">
    <property type="entry name" value="Acyl_transferase_dom"/>
</dbReference>
<evidence type="ECO:0000313" key="8">
    <source>
        <dbReference type="Proteomes" id="UP001500034"/>
    </source>
</evidence>
<dbReference type="Pfam" id="PF00698">
    <property type="entry name" value="Acyl_transf_1"/>
    <property type="match status" value="1"/>
</dbReference>
<reference evidence="8" key="1">
    <citation type="journal article" date="2019" name="Int. J. Syst. Evol. Microbiol.">
        <title>The Global Catalogue of Microorganisms (GCM) 10K type strain sequencing project: providing services to taxonomists for standard genome sequencing and annotation.</title>
        <authorList>
            <consortium name="The Broad Institute Genomics Platform"/>
            <consortium name="The Broad Institute Genome Sequencing Center for Infectious Disease"/>
            <person name="Wu L."/>
            <person name="Ma J."/>
        </authorList>
    </citation>
    <scope>NUCLEOTIDE SEQUENCE [LARGE SCALE GENOMIC DNA]</scope>
    <source>
        <strain evidence="8">JCM 17027</strain>
    </source>
</reference>
<proteinExistence type="inferred from homology"/>